<name>A0A3P7LMI5_DIBLA</name>
<protein>
    <recommendedName>
        <fullName evidence="3">Reverse transcriptase domain-containing protein</fullName>
    </recommendedName>
</protein>
<accession>A0A3P7LMI5</accession>
<gene>
    <name evidence="1" type="ORF">DILT_LOCUS8718</name>
</gene>
<dbReference type="EMBL" id="UYRU01055005">
    <property type="protein sequence ID" value="VDN12887.1"/>
    <property type="molecule type" value="Genomic_DNA"/>
</dbReference>
<evidence type="ECO:0008006" key="3">
    <source>
        <dbReference type="Google" id="ProtNLM"/>
    </source>
</evidence>
<dbReference type="Proteomes" id="UP000281553">
    <property type="component" value="Unassembled WGS sequence"/>
</dbReference>
<dbReference type="AlphaFoldDB" id="A0A3P7LMI5"/>
<reference evidence="1 2" key="1">
    <citation type="submission" date="2018-11" db="EMBL/GenBank/DDBJ databases">
        <authorList>
            <consortium name="Pathogen Informatics"/>
        </authorList>
    </citation>
    <scope>NUCLEOTIDE SEQUENCE [LARGE SCALE GENOMIC DNA]</scope>
</reference>
<dbReference type="PANTHER" id="PTHR19446">
    <property type="entry name" value="REVERSE TRANSCRIPTASES"/>
    <property type="match status" value="1"/>
</dbReference>
<proteinExistence type="predicted"/>
<evidence type="ECO:0000313" key="1">
    <source>
        <dbReference type="EMBL" id="VDN12887.1"/>
    </source>
</evidence>
<dbReference type="OrthoDB" id="6142323at2759"/>
<organism evidence="1 2">
    <name type="scientific">Dibothriocephalus latus</name>
    <name type="common">Fish tapeworm</name>
    <name type="synonym">Diphyllobothrium latum</name>
    <dbReference type="NCBI Taxonomy" id="60516"/>
    <lineage>
        <taxon>Eukaryota</taxon>
        <taxon>Metazoa</taxon>
        <taxon>Spiralia</taxon>
        <taxon>Lophotrochozoa</taxon>
        <taxon>Platyhelminthes</taxon>
        <taxon>Cestoda</taxon>
        <taxon>Eucestoda</taxon>
        <taxon>Diphyllobothriidea</taxon>
        <taxon>Diphyllobothriidae</taxon>
        <taxon>Dibothriocephalus</taxon>
    </lineage>
</organism>
<evidence type="ECO:0000313" key="2">
    <source>
        <dbReference type="Proteomes" id="UP000281553"/>
    </source>
</evidence>
<sequence>MSSMSNSVSDVNGGFITDNATKVERWREHFERLLNFYTEPTTPLLTSTTEPPPSLTYPVTCDPPSEGEIADAMKRLRNNKAPGEDGKAVEIYKSCVGTLVPWLHEVTGQVWRDEAVPDDWDSGILVPIHKKGNKTICENYRGISYMEIATKIFAIVLLGRFQSVRDSRTRPNQAGFRAGRGCVDQLLSFGTKRSYVATVKKTSVGFTYGCSAS</sequence>
<keyword evidence="2" id="KW-1185">Reference proteome</keyword>